<feature type="DNA-binding region" description="H-T-H motif" evidence="2">
    <location>
        <begin position="41"/>
        <end position="60"/>
    </location>
</feature>
<dbReference type="Proteomes" id="UP000220914">
    <property type="component" value="Unassembled WGS sequence"/>
</dbReference>
<dbReference type="InterPro" id="IPR001647">
    <property type="entry name" value="HTH_TetR"/>
</dbReference>
<dbReference type="AlphaFoldDB" id="A0A2A7NBI6"/>
<accession>A0A2A7NBI6</accession>
<evidence type="ECO:0000256" key="1">
    <source>
        <dbReference type="ARBA" id="ARBA00023125"/>
    </source>
</evidence>
<feature type="domain" description="HTH tetR-type" evidence="3">
    <location>
        <begin position="17"/>
        <end position="78"/>
    </location>
</feature>
<protein>
    <submittedName>
        <fullName evidence="4">TetR family transcriptional regulator</fullName>
    </submittedName>
</protein>
<name>A0A2A7NBI6_MYCAG</name>
<gene>
    <name evidence="4" type="ORF">CQY20_04985</name>
</gene>
<evidence type="ECO:0000313" key="5">
    <source>
        <dbReference type="Proteomes" id="UP000220914"/>
    </source>
</evidence>
<keyword evidence="5" id="KW-1185">Reference proteome</keyword>
<dbReference type="PANTHER" id="PTHR43479">
    <property type="entry name" value="ACREF/ENVCD OPERON REPRESSOR-RELATED"/>
    <property type="match status" value="1"/>
</dbReference>
<dbReference type="GO" id="GO:0003677">
    <property type="term" value="F:DNA binding"/>
    <property type="evidence" value="ECO:0007669"/>
    <property type="project" value="UniProtKB-UniRule"/>
</dbReference>
<dbReference type="SUPFAM" id="SSF46689">
    <property type="entry name" value="Homeodomain-like"/>
    <property type="match status" value="1"/>
</dbReference>
<dbReference type="OrthoDB" id="4331447at2"/>
<evidence type="ECO:0000313" key="4">
    <source>
        <dbReference type="EMBL" id="PEG41415.1"/>
    </source>
</evidence>
<keyword evidence="1 2" id="KW-0238">DNA-binding</keyword>
<dbReference type="InterPro" id="IPR050624">
    <property type="entry name" value="HTH-type_Tx_Regulator"/>
</dbReference>
<sequence>MVSVRPYRGVQAADRQAERRSRLLNAGLDILGSDSDHAELTVRAVCKRSGLTARYFYESFADKDEFVVAVFDWVIADIAATTQAAVSAARPEEQTRAAMANIVSTIIDDPRIGRLLFSSQLANPALARKRIEATALMAMLSAQQAMSALQVPETDKLRATSYFVVGGVVQTIGSWLAGVITLTADQLVDQLSALLDQLADRKLYLD</sequence>
<reference evidence="4 5" key="1">
    <citation type="submission" date="2017-10" db="EMBL/GenBank/DDBJ databases">
        <title>The new phylogeny of genus Mycobacterium.</title>
        <authorList>
            <person name="Tortoli E."/>
            <person name="Trovato A."/>
            <person name="Cirillo D.M."/>
        </authorList>
    </citation>
    <scope>NUCLEOTIDE SEQUENCE [LARGE SCALE GENOMIC DNA]</scope>
    <source>
        <strain evidence="4 5">CCUG37673</strain>
    </source>
</reference>
<comment type="caution">
    <text evidence="4">The sequence shown here is derived from an EMBL/GenBank/DDBJ whole genome shotgun (WGS) entry which is preliminary data.</text>
</comment>
<dbReference type="InterPro" id="IPR009057">
    <property type="entry name" value="Homeodomain-like_sf"/>
</dbReference>
<evidence type="ECO:0000259" key="3">
    <source>
        <dbReference type="PROSITE" id="PS50977"/>
    </source>
</evidence>
<proteinExistence type="predicted"/>
<dbReference type="Gene3D" id="1.10.357.10">
    <property type="entry name" value="Tetracycline Repressor, domain 2"/>
    <property type="match status" value="1"/>
</dbReference>
<organism evidence="4 5">
    <name type="scientific">Mycolicibacterium agri</name>
    <name type="common">Mycobacterium agri</name>
    <dbReference type="NCBI Taxonomy" id="36811"/>
    <lineage>
        <taxon>Bacteria</taxon>
        <taxon>Bacillati</taxon>
        <taxon>Actinomycetota</taxon>
        <taxon>Actinomycetes</taxon>
        <taxon>Mycobacteriales</taxon>
        <taxon>Mycobacteriaceae</taxon>
        <taxon>Mycolicibacterium</taxon>
    </lineage>
</organism>
<evidence type="ECO:0000256" key="2">
    <source>
        <dbReference type="PROSITE-ProRule" id="PRU00335"/>
    </source>
</evidence>
<dbReference type="RefSeq" id="WP_097938625.1">
    <property type="nucleotide sequence ID" value="NZ_BLKS01000001.1"/>
</dbReference>
<dbReference type="PROSITE" id="PS50977">
    <property type="entry name" value="HTH_TETR_2"/>
    <property type="match status" value="1"/>
</dbReference>
<dbReference type="PANTHER" id="PTHR43479:SF11">
    <property type="entry name" value="ACREF_ENVCD OPERON REPRESSOR-RELATED"/>
    <property type="match status" value="1"/>
</dbReference>
<dbReference type="EMBL" id="PDCP01000006">
    <property type="protein sequence ID" value="PEG41415.1"/>
    <property type="molecule type" value="Genomic_DNA"/>
</dbReference>